<gene>
    <name evidence="3" type="ORF">M231_05587</name>
</gene>
<evidence type="ECO:0000256" key="1">
    <source>
        <dbReference type="SAM" id="MobiDB-lite"/>
    </source>
</evidence>
<dbReference type="Proteomes" id="UP000289152">
    <property type="component" value="Unassembled WGS sequence"/>
</dbReference>
<dbReference type="InterPro" id="IPR058055">
    <property type="entry name" value="PA-PLA1"/>
</dbReference>
<proteinExistence type="predicted"/>
<organism evidence="3 4">
    <name type="scientific">Tremella mesenterica</name>
    <name type="common">Jelly fungus</name>
    <dbReference type="NCBI Taxonomy" id="5217"/>
    <lineage>
        <taxon>Eukaryota</taxon>
        <taxon>Fungi</taxon>
        <taxon>Dikarya</taxon>
        <taxon>Basidiomycota</taxon>
        <taxon>Agaricomycotina</taxon>
        <taxon>Tremellomycetes</taxon>
        <taxon>Tremellales</taxon>
        <taxon>Tremellaceae</taxon>
        <taxon>Tremella</taxon>
    </lineage>
</organism>
<dbReference type="GO" id="GO:0004620">
    <property type="term" value="F:phospholipase activity"/>
    <property type="evidence" value="ECO:0007669"/>
    <property type="project" value="TreeGrafter"/>
</dbReference>
<dbReference type="SUPFAM" id="SSF53474">
    <property type="entry name" value="alpha/beta-Hydrolases"/>
    <property type="match status" value="1"/>
</dbReference>
<dbReference type="PROSITE" id="PS51043">
    <property type="entry name" value="DDHD"/>
    <property type="match status" value="1"/>
</dbReference>
<feature type="region of interest" description="Disordered" evidence="1">
    <location>
        <begin position="80"/>
        <end position="140"/>
    </location>
</feature>
<dbReference type="PANTHER" id="PTHR23509">
    <property type="entry name" value="PA-PL1 PHOSPHOLIPASE FAMILY"/>
    <property type="match status" value="1"/>
</dbReference>
<feature type="compositionally biased region" description="Basic and acidic residues" evidence="1">
    <location>
        <begin position="350"/>
        <end position="367"/>
    </location>
</feature>
<dbReference type="FunCoup" id="A0A4Q1BHP0">
    <property type="interactions" value="266"/>
</dbReference>
<dbReference type="EMBL" id="SDIL01000076">
    <property type="protein sequence ID" value="RXK37136.1"/>
    <property type="molecule type" value="Genomic_DNA"/>
</dbReference>
<dbReference type="InterPro" id="IPR004177">
    <property type="entry name" value="DDHD_dom"/>
</dbReference>
<keyword evidence="4" id="KW-1185">Reference proteome</keyword>
<name>A0A4Q1BHP0_TREME</name>
<evidence type="ECO:0000313" key="3">
    <source>
        <dbReference type="EMBL" id="RXK37136.1"/>
    </source>
</evidence>
<feature type="compositionally biased region" description="Polar residues" evidence="1">
    <location>
        <begin position="314"/>
        <end position="323"/>
    </location>
</feature>
<dbReference type="AlphaFoldDB" id="A0A4Q1BHP0"/>
<dbReference type="STRING" id="5217.A0A4Q1BHP0"/>
<sequence>MSDLAPRPIVTSPTLPAPPLDARWVHAGAQYLDLLPTPITSASTSYKAFSPSESKRIEARWTSLPLLGRQLAIKEWGAAEGEGASKVKKEHGRTESTASNNDERRSSSKDREKDRGVPDAEVIRSGEEQPTEGEVDGEGRYRNIMADAQKEYENLELIAGVPVSQDSLFEVDLKTLSLHPVFWAHTGPRVSVMRGTWFVTDETRPCSWDLGEEIERGYLEIKPWLPSYKDELAAATALGPAAEEKLKYALPIRFGPGLGVIFEDGEKGRLLSSGALNYLSRAFWSTLRTKPSGTYVYRGYKAAKMAKDDKSSISRRGSNASVRSQEKSSRPASVIDDKLQPEIGKGNRTGRTDAPERSSQDDDEKKGQSSTDSAVSDAKTAMREEREPIVDADDNDTPCTDLCLVIHGIGQQLATQYESYNFVYAGNQLRQVLRKQAANPALASIIRDRRIQVLPVQWRALLDLEAEKTAEDQEHEMDNRFTMNDITINKSIPYVRELTNAVLLDIPLFMSHHRSKMIEAVCLQANRLYRLWIARNPDFEKNGRVHIIGHSLGSALAAHILSNQSTKMPHLSQLPKQVITQTRNRFLFNTSGFFLVGSPLGVFLHLDQAQIMPRKGRERTMHSPQDEALDRAGKFGCMAVDSIYNIFYLNDPIAYTLNAAVDVNLARERKPLAITSVTAPFYTTVTDGLSRYLPAIIGGGGERKLLRPGTIRLPSGIEMSGPTGEERLKGSRGERRFSALNPHGNLDFYLASAGMSEYLDMITAHASYWTDPSFAAFLLAEVFSTKWDLIRTGMGLAEQVLPPGTSI</sequence>
<dbReference type="OrthoDB" id="69269at2759"/>
<dbReference type="VEuPathDB" id="FungiDB:TREMEDRAFT_34164"/>
<feature type="domain" description="DDHD" evidence="2">
    <location>
        <begin position="586"/>
        <end position="784"/>
    </location>
</feature>
<feature type="compositionally biased region" description="Basic and acidic residues" evidence="1">
    <location>
        <begin position="324"/>
        <end position="340"/>
    </location>
</feature>
<dbReference type="InterPro" id="IPR029058">
    <property type="entry name" value="AB_hydrolase_fold"/>
</dbReference>
<dbReference type="PANTHER" id="PTHR23509:SF6">
    <property type="entry name" value="PHOSPHOLIPASE C1020.13C-RELATED"/>
    <property type="match status" value="1"/>
</dbReference>
<protein>
    <recommendedName>
        <fullName evidence="2">DDHD domain-containing protein</fullName>
    </recommendedName>
</protein>
<evidence type="ECO:0000313" key="4">
    <source>
        <dbReference type="Proteomes" id="UP000289152"/>
    </source>
</evidence>
<dbReference type="GO" id="GO:0046872">
    <property type="term" value="F:metal ion binding"/>
    <property type="evidence" value="ECO:0007669"/>
    <property type="project" value="InterPro"/>
</dbReference>
<feature type="compositionally biased region" description="Basic and acidic residues" evidence="1">
    <location>
        <begin position="380"/>
        <end position="389"/>
    </location>
</feature>
<comment type="caution">
    <text evidence="3">The sequence shown here is derived from an EMBL/GenBank/DDBJ whole genome shotgun (WGS) entry which is preliminary data.</text>
</comment>
<dbReference type="InParanoid" id="A0A4Q1BHP0"/>
<dbReference type="Pfam" id="PF02862">
    <property type="entry name" value="DDHD"/>
    <property type="match status" value="2"/>
</dbReference>
<dbReference type="SMART" id="SM01127">
    <property type="entry name" value="DDHD"/>
    <property type="match status" value="1"/>
</dbReference>
<dbReference type="GO" id="GO:0005737">
    <property type="term" value="C:cytoplasm"/>
    <property type="evidence" value="ECO:0007669"/>
    <property type="project" value="TreeGrafter"/>
</dbReference>
<feature type="region of interest" description="Disordered" evidence="1">
    <location>
        <begin position="308"/>
        <end position="394"/>
    </location>
</feature>
<evidence type="ECO:0000259" key="2">
    <source>
        <dbReference type="PROSITE" id="PS51043"/>
    </source>
</evidence>
<feature type="compositionally biased region" description="Basic and acidic residues" evidence="1">
    <location>
        <begin position="101"/>
        <end position="127"/>
    </location>
</feature>
<accession>A0A4Q1BHP0</accession>
<reference evidence="3 4" key="1">
    <citation type="submission" date="2016-06" db="EMBL/GenBank/DDBJ databases">
        <title>Evolution of pathogenesis and genome organization in the Tremellales.</title>
        <authorList>
            <person name="Cuomo C."/>
            <person name="Litvintseva A."/>
            <person name="Heitman J."/>
            <person name="Chen Y."/>
            <person name="Sun S."/>
            <person name="Springer D."/>
            <person name="Dromer F."/>
            <person name="Young S."/>
            <person name="Zeng Q."/>
            <person name="Chapman S."/>
            <person name="Gujja S."/>
            <person name="Saif S."/>
            <person name="Birren B."/>
        </authorList>
    </citation>
    <scope>NUCLEOTIDE SEQUENCE [LARGE SCALE GENOMIC DNA]</scope>
    <source>
        <strain evidence="3 4">ATCC 28783</strain>
    </source>
</reference>